<evidence type="ECO:0000256" key="1">
    <source>
        <dbReference type="SAM" id="Phobius"/>
    </source>
</evidence>
<organism evidence="2 3">
    <name type="scientific">Parvularcula maris</name>
    <dbReference type="NCBI Taxonomy" id="2965077"/>
    <lineage>
        <taxon>Bacteria</taxon>
        <taxon>Pseudomonadati</taxon>
        <taxon>Pseudomonadota</taxon>
        <taxon>Alphaproteobacteria</taxon>
        <taxon>Parvularculales</taxon>
        <taxon>Parvularculaceae</taxon>
        <taxon>Parvularcula</taxon>
    </lineage>
</organism>
<dbReference type="Proteomes" id="UP001142610">
    <property type="component" value="Unassembled WGS sequence"/>
</dbReference>
<keyword evidence="1" id="KW-0472">Membrane</keyword>
<reference evidence="2" key="1">
    <citation type="submission" date="2022-07" db="EMBL/GenBank/DDBJ databases">
        <title>Parvularcula maris sp. nov., an algicidal bacterium isolated from seawater.</title>
        <authorList>
            <person name="Li F."/>
        </authorList>
    </citation>
    <scope>NUCLEOTIDE SEQUENCE</scope>
    <source>
        <strain evidence="2">BGMRC 0090</strain>
    </source>
</reference>
<dbReference type="RefSeq" id="WP_256617939.1">
    <property type="nucleotide sequence ID" value="NZ_JANIBC010000001.1"/>
</dbReference>
<accession>A0A9X2L8I2</accession>
<dbReference type="EMBL" id="JANIBC010000001">
    <property type="protein sequence ID" value="MCQ8184132.1"/>
    <property type="molecule type" value="Genomic_DNA"/>
</dbReference>
<keyword evidence="3" id="KW-1185">Reference proteome</keyword>
<evidence type="ECO:0000313" key="2">
    <source>
        <dbReference type="EMBL" id="MCQ8184132.1"/>
    </source>
</evidence>
<proteinExistence type="predicted"/>
<name>A0A9X2L8I2_9PROT</name>
<keyword evidence="1" id="KW-1133">Transmembrane helix</keyword>
<feature type="transmembrane region" description="Helical" evidence="1">
    <location>
        <begin position="41"/>
        <end position="61"/>
    </location>
</feature>
<feature type="transmembrane region" description="Helical" evidence="1">
    <location>
        <begin position="106"/>
        <end position="123"/>
    </location>
</feature>
<protein>
    <submittedName>
        <fullName evidence="2">Uncharacterized protein</fullName>
    </submittedName>
</protein>
<feature type="transmembrane region" description="Helical" evidence="1">
    <location>
        <begin position="73"/>
        <end position="94"/>
    </location>
</feature>
<evidence type="ECO:0000313" key="3">
    <source>
        <dbReference type="Proteomes" id="UP001142610"/>
    </source>
</evidence>
<gene>
    <name evidence="2" type="ORF">NOG11_01910</name>
</gene>
<feature type="transmembrane region" description="Helical" evidence="1">
    <location>
        <begin position="9"/>
        <end position="29"/>
    </location>
</feature>
<sequence length="128" mass="13833">MQKNPTRSYVIRTVLFMGGYVAIMVALIFGAFDDIRAPGSYVLALAVTAPVVGQLWAVLSLMRHADEYVAGTVVRPFIVGATLAIAVFTGWGFLTEFAGVAAAPAWLIYPLLWFFYGIATPVVNTSRS</sequence>
<dbReference type="AlphaFoldDB" id="A0A9X2L8I2"/>
<comment type="caution">
    <text evidence="2">The sequence shown here is derived from an EMBL/GenBank/DDBJ whole genome shotgun (WGS) entry which is preliminary data.</text>
</comment>
<keyword evidence="1" id="KW-0812">Transmembrane</keyword>